<dbReference type="SUPFAM" id="SSF53335">
    <property type="entry name" value="S-adenosyl-L-methionine-dependent methyltransferases"/>
    <property type="match status" value="1"/>
</dbReference>
<accession>Q21WP0</accession>
<dbReference type="Proteomes" id="UP000008332">
    <property type="component" value="Chromosome"/>
</dbReference>
<dbReference type="OrthoDB" id="9798249at2"/>
<dbReference type="eggNOG" id="COG2226">
    <property type="taxonomic scope" value="Bacteria"/>
</dbReference>
<gene>
    <name evidence="1" type="ordered locus">Rfer_2088</name>
</gene>
<name>Q21WP0_ALBFT</name>
<dbReference type="AlphaFoldDB" id="Q21WP0"/>
<organism evidence="1 2">
    <name type="scientific">Albidiferax ferrireducens (strain ATCC BAA-621 / DSM 15236 / T118)</name>
    <name type="common">Rhodoferax ferrireducens</name>
    <dbReference type="NCBI Taxonomy" id="338969"/>
    <lineage>
        <taxon>Bacteria</taxon>
        <taxon>Pseudomonadati</taxon>
        <taxon>Pseudomonadota</taxon>
        <taxon>Betaproteobacteria</taxon>
        <taxon>Burkholderiales</taxon>
        <taxon>Comamonadaceae</taxon>
        <taxon>Rhodoferax</taxon>
    </lineage>
</organism>
<dbReference type="HOGENOM" id="CLU_1438909_0_0_4"/>
<dbReference type="KEGG" id="rfr:Rfer_2088"/>
<dbReference type="InterPro" id="IPR029063">
    <property type="entry name" value="SAM-dependent_MTases_sf"/>
</dbReference>
<evidence type="ECO:0008006" key="3">
    <source>
        <dbReference type="Google" id="ProtNLM"/>
    </source>
</evidence>
<sequence length="198" mass="22659">MITKHLDLGCGPCPRNPYSRDEVHAVDLVAPEGMEPRLFRQANLSLEPIPHPDSTFDSISAFDFIEHIPRVLTAADGRGTRFPFIELMNEIHRTLKPGGLLYALTPAYPHAATFQDPTHVNVITNITSMYFCGDQPLARMYGYHGSFEALRNDWAMYPEDFVPGTILGWRRRLRRWRLKRSGRLSHLVWEFACVKPVP</sequence>
<reference evidence="2" key="1">
    <citation type="submission" date="2006-02" db="EMBL/GenBank/DDBJ databases">
        <title>Complete sequence of chromosome of Rhodoferax ferrireducens DSM 15236.</title>
        <authorList>
            <person name="Copeland A."/>
            <person name="Lucas S."/>
            <person name="Lapidus A."/>
            <person name="Barry K."/>
            <person name="Detter J.C."/>
            <person name="Glavina del Rio T."/>
            <person name="Hammon N."/>
            <person name="Israni S."/>
            <person name="Pitluck S."/>
            <person name="Brettin T."/>
            <person name="Bruce D."/>
            <person name="Han C."/>
            <person name="Tapia R."/>
            <person name="Gilna P."/>
            <person name="Kiss H."/>
            <person name="Schmutz J."/>
            <person name="Larimer F."/>
            <person name="Land M."/>
            <person name="Kyrpides N."/>
            <person name="Ivanova N."/>
            <person name="Richardson P."/>
        </authorList>
    </citation>
    <scope>NUCLEOTIDE SEQUENCE [LARGE SCALE GENOMIC DNA]</scope>
    <source>
        <strain evidence="2">ATCC BAA-621 / DSM 15236 / T118</strain>
    </source>
</reference>
<dbReference type="STRING" id="338969.Rfer_2088"/>
<dbReference type="RefSeq" id="WP_011464381.1">
    <property type="nucleotide sequence ID" value="NC_007908.1"/>
</dbReference>
<proteinExistence type="predicted"/>
<dbReference type="EMBL" id="CP000267">
    <property type="protein sequence ID" value="ABD69813.1"/>
    <property type="molecule type" value="Genomic_DNA"/>
</dbReference>
<evidence type="ECO:0000313" key="1">
    <source>
        <dbReference type="EMBL" id="ABD69813.1"/>
    </source>
</evidence>
<evidence type="ECO:0000313" key="2">
    <source>
        <dbReference type="Proteomes" id="UP000008332"/>
    </source>
</evidence>
<dbReference type="Gene3D" id="3.40.50.150">
    <property type="entry name" value="Vaccinia Virus protein VP39"/>
    <property type="match status" value="1"/>
</dbReference>
<keyword evidence="2" id="KW-1185">Reference proteome</keyword>
<dbReference type="Pfam" id="PF13489">
    <property type="entry name" value="Methyltransf_23"/>
    <property type="match status" value="1"/>
</dbReference>
<protein>
    <recommendedName>
        <fullName evidence="3">Methyltransferase type 11 domain-containing protein</fullName>
    </recommendedName>
</protein>